<gene>
    <name evidence="1" type="ORF">GCM10008959_40880</name>
</gene>
<dbReference type="RefSeq" id="WP_189066842.1">
    <property type="nucleotide sequence ID" value="NZ_BMQM01000057.1"/>
</dbReference>
<organism evidence="1 2">
    <name type="scientific">Deinococcus seoulensis</name>
    <dbReference type="NCBI Taxonomy" id="1837379"/>
    <lineage>
        <taxon>Bacteria</taxon>
        <taxon>Thermotogati</taxon>
        <taxon>Deinococcota</taxon>
        <taxon>Deinococci</taxon>
        <taxon>Deinococcales</taxon>
        <taxon>Deinococcaceae</taxon>
        <taxon>Deinococcus</taxon>
    </lineage>
</organism>
<reference evidence="2" key="1">
    <citation type="journal article" date="2019" name="Int. J. Syst. Evol. Microbiol.">
        <title>The Global Catalogue of Microorganisms (GCM) 10K type strain sequencing project: providing services to taxonomists for standard genome sequencing and annotation.</title>
        <authorList>
            <consortium name="The Broad Institute Genomics Platform"/>
            <consortium name="The Broad Institute Genome Sequencing Center for Infectious Disease"/>
            <person name="Wu L."/>
            <person name="Ma J."/>
        </authorList>
    </citation>
    <scope>NUCLEOTIDE SEQUENCE [LARGE SCALE GENOMIC DNA]</scope>
    <source>
        <strain evidence="2">JCM 31404</strain>
    </source>
</reference>
<evidence type="ECO:0000313" key="1">
    <source>
        <dbReference type="EMBL" id="GGR75658.1"/>
    </source>
</evidence>
<sequence length="188" mass="22038">MLNHFGYMRSVFKNPSHGATGFQSSLLMTRHGTQSMVQYAREYGHWLTPAPVIGTQWRHTFVADGFAVAPERRIGRKTGPWASEHQTYDKGWVNGYTNAVRQSGQEQIGWWFHRERPVHRRTGLTPIAIRGLFARSEWDDLPSYSNLQEHSMVLLTWVEHRTLCIYAVELKQETNEQRPMEVIWQERR</sequence>
<keyword evidence="2" id="KW-1185">Reference proteome</keyword>
<dbReference type="Proteomes" id="UP000634308">
    <property type="component" value="Unassembled WGS sequence"/>
</dbReference>
<accession>A0ABQ2S1C1</accession>
<proteinExistence type="predicted"/>
<evidence type="ECO:0000313" key="2">
    <source>
        <dbReference type="Proteomes" id="UP000634308"/>
    </source>
</evidence>
<dbReference type="EMBL" id="BMQM01000057">
    <property type="protein sequence ID" value="GGR75658.1"/>
    <property type="molecule type" value="Genomic_DNA"/>
</dbReference>
<comment type="caution">
    <text evidence="1">The sequence shown here is derived from an EMBL/GenBank/DDBJ whole genome shotgun (WGS) entry which is preliminary data.</text>
</comment>
<name>A0ABQ2S1C1_9DEIO</name>
<protein>
    <submittedName>
        <fullName evidence="1">Uncharacterized protein</fullName>
    </submittedName>
</protein>